<evidence type="ECO:0008006" key="3">
    <source>
        <dbReference type="Google" id="ProtNLM"/>
    </source>
</evidence>
<reference evidence="1" key="1">
    <citation type="submission" date="2020-07" db="EMBL/GenBank/DDBJ databases">
        <title>Draft Genome Sequence of a Deep-Sea Yeast, Naganishia (Cryptococcus) liquefaciens strain N6.</title>
        <authorList>
            <person name="Han Y.W."/>
            <person name="Kajitani R."/>
            <person name="Morimoto H."/>
            <person name="Parhat M."/>
            <person name="Tsubouchi H."/>
            <person name="Bakenova O."/>
            <person name="Ogata M."/>
            <person name="Argunhan B."/>
            <person name="Aoki R."/>
            <person name="Kajiwara S."/>
            <person name="Itoh T."/>
            <person name="Iwasaki H."/>
        </authorList>
    </citation>
    <scope>NUCLEOTIDE SEQUENCE</scope>
    <source>
        <strain evidence="1">N6</strain>
    </source>
</reference>
<accession>A0A8H3TPC5</accession>
<dbReference type="AlphaFoldDB" id="A0A8H3TPC5"/>
<dbReference type="EMBL" id="BLZA01000009">
    <property type="protein sequence ID" value="GHJ84742.1"/>
    <property type="molecule type" value="Genomic_DNA"/>
</dbReference>
<evidence type="ECO:0000313" key="2">
    <source>
        <dbReference type="Proteomes" id="UP000620104"/>
    </source>
</evidence>
<comment type="caution">
    <text evidence="1">The sequence shown here is derived from an EMBL/GenBank/DDBJ whole genome shotgun (WGS) entry which is preliminary data.</text>
</comment>
<name>A0A8H3TPC5_9TREE</name>
<dbReference type="OrthoDB" id="2587489at2759"/>
<sequence>MGISATLHWHNAPVSSPNGIQTIQQRIIDQYGYNQSQSSWNVQIRTHRPGQVPSNQAQSERPEILTVVTFPRSVTPTTKDVVYSITTYVVSVTNGQADPTSSMNTTQTSFANSRRWAIERDPTYQTFVDRMKDSKSPFLLPATVTKEGEFRNVANMTASTLQRNAKAGQGNPSHPSLQSPLTPGHTLAIEGVQLDLSLNPGSKSSGMNGQAEWIIRMGWVGGAPNALNPGNNQATKGIIVEVEYIPLLSMPPDKAQQNPLDVSAILSSFLSSLLPLQQVSPLPQVTVMTSSPQEWESIGVDISSSMCKTADEKEQTVARSSGSPGMRWEGEERVRRATWTLVKHLKSIGTIA</sequence>
<protein>
    <recommendedName>
        <fullName evidence="3">Mediator complex subunit 20</fullName>
    </recommendedName>
</protein>
<keyword evidence="2" id="KW-1185">Reference proteome</keyword>
<evidence type="ECO:0000313" key="1">
    <source>
        <dbReference type="EMBL" id="GHJ84742.1"/>
    </source>
</evidence>
<organism evidence="1 2">
    <name type="scientific">Naganishia liquefaciens</name>
    <dbReference type="NCBI Taxonomy" id="104408"/>
    <lineage>
        <taxon>Eukaryota</taxon>
        <taxon>Fungi</taxon>
        <taxon>Dikarya</taxon>
        <taxon>Basidiomycota</taxon>
        <taxon>Agaricomycotina</taxon>
        <taxon>Tremellomycetes</taxon>
        <taxon>Filobasidiales</taxon>
        <taxon>Filobasidiaceae</taxon>
        <taxon>Naganishia</taxon>
    </lineage>
</organism>
<gene>
    <name evidence="1" type="ORF">NliqN6_1144</name>
</gene>
<dbReference type="Proteomes" id="UP000620104">
    <property type="component" value="Unassembled WGS sequence"/>
</dbReference>
<proteinExistence type="predicted"/>